<gene>
    <name evidence="1" type="ORF">CVV68_20955</name>
</gene>
<dbReference type="Gene3D" id="3.30.420.10">
    <property type="entry name" value="Ribonuclease H-like superfamily/Ribonuclease H"/>
    <property type="match status" value="1"/>
</dbReference>
<proteinExistence type="predicted"/>
<dbReference type="GO" id="GO:0003676">
    <property type="term" value="F:nucleic acid binding"/>
    <property type="evidence" value="ECO:0007669"/>
    <property type="project" value="InterPro"/>
</dbReference>
<dbReference type="Proteomes" id="UP000247832">
    <property type="component" value="Unassembled WGS sequence"/>
</dbReference>
<comment type="caution">
    <text evidence="1">The sequence shown here is derived from an EMBL/GenBank/DDBJ whole genome shotgun (WGS) entry which is preliminary data.</text>
</comment>
<keyword evidence="2" id="KW-1185">Reference proteome</keyword>
<name>A0A2V5L0Z1_9MICC</name>
<dbReference type="EMBL" id="QJVD01000039">
    <property type="protein sequence ID" value="PYI64775.1"/>
    <property type="molecule type" value="Genomic_DNA"/>
</dbReference>
<dbReference type="RefSeq" id="WP_110502938.1">
    <property type="nucleotide sequence ID" value="NZ_QJVD01000039.1"/>
</dbReference>
<sequence length="115" mass="12451">MNELDTLDPIVIHATEDDLSRKGDFARDIHTKTGLLQRVKVSSTTRRVVEAQLAKFDSPALSGMKSAPADGSRYCSRIIGEHRCHAANGRDHKAMADVSAGTRAPKCYRSVGLGS</sequence>
<evidence type="ECO:0000313" key="1">
    <source>
        <dbReference type="EMBL" id="PYI64775.1"/>
    </source>
</evidence>
<protein>
    <submittedName>
        <fullName evidence="1">Uncharacterized protein</fullName>
    </submittedName>
</protein>
<accession>A0A2V5L0Z1</accession>
<reference evidence="1 2" key="1">
    <citation type="submission" date="2018-05" db="EMBL/GenBank/DDBJ databases">
        <title>Genetic diversity of glacier-inhabiting Cryobacterium bacteria in China and description of Cryobacterium mengkeensis sp. nov. and Arthrobacter glacialis sp. nov.</title>
        <authorList>
            <person name="Liu Q."/>
            <person name="Xin Y.-H."/>
        </authorList>
    </citation>
    <scope>NUCLEOTIDE SEQUENCE [LARGE SCALE GENOMIC DNA]</scope>
    <source>
        <strain evidence="1 2">LI2</strain>
    </source>
</reference>
<organism evidence="1 2">
    <name type="scientific">Arthrobacter livingstonensis</name>
    <dbReference type="NCBI Taxonomy" id="670078"/>
    <lineage>
        <taxon>Bacteria</taxon>
        <taxon>Bacillati</taxon>
        <taxon>Actinomycetota</taxon>
        <taxon>Actinomycetes</taxon>
        <taxon>Micrococcales</taxon>
        <taxon>Micrococcaceae</taxon>
        <taxon>Arthrobacter</taxon>
    </lineage>
</organism>
<evidence type="ECO:0000313" key="2">
    <source>
        <dbReference type="Proteomes" id="UP000247832"/>
    </source>
</evidence>
<dbReference type="InterPro" id="IPR036397">
    <property type="entry name" value="RNaseH_sf"/>
</dbReference>
<dbReference type="AlphaFoldDB" id="A0A2V5L0Z1"/>